<dbReference type="Proteomes" id="UP000522262">
    <property type="component" value="Unassembled WGS sequence"/>
</dbReference>
<feature type="coiled-coil region" evidence="1">
    <location>
        <begin position="110"/>
        <end position="144"/>
    </location>
</feature>
<gene>
    <name evidence="3" type="ORF">FMEXI_4981</name>
</gene>
<sequence>MTSRADPRFVPPGDIHSGVKLEEPNQDTKPNSMNPNADSIRTFAGSWDCKIPFKREGELIPDHQIQSGVTSATVVDSRKLKARPKHRDDRMNELFEMKVQQQIETYSYVVKISVERNETLQAENESLKRQLAAKEAAARESRSRSI</sequence>
<name>A0A8H5N0Z1_9HYPO</name>
<feature type="region of interest" description="Disordered" evidence="2">
    <location>
        <begin position="1"/>
        <end position="38"/>
    </location>
</feature>
<feature type="compositionally biased region" description="Polar residues" evidence="2">
    <location>
        <begin position="27"/>
        <end position="38"/>
    </location>
</feature>
<accession>A0A8H5N0Z1</accession>
<organism evidence="3 4">
    <name type="scientific">Fusarium mexicanum</name>
    <dbReference type="NCBI Taxonomy" id="751941"/>
    <lineage>
        <taxon>Eukaryota</taxon>
        <taxon>Fungi</taxon>
        <taxon>Dikarya</taxon>
        <taxon>Ascomycota</taxon>
        <taxon>Pezizomycotina</taxon>
        <taxon>Sordariomycetes</taxon>
        <taxon>Hypocreomycetidae</taxon>
        <taxon>Hypocreales</taxon>
        <taxon>Nectriaceae</taxon>
        <taxon>Fusarium</taxon>
        <taxon>Fusarium fujikuroi species complex</taxon>
    </lineage>
</organism>
<keyword evidence="4" id="KW-1185">Reference proteome</keyword>
<dbReference type="EMBL" id="JAAOAM010000102">
    <property type="protein sequence ID" value="KAF5547883.1"/>
    <property type="molecule type" value="Genomic_DNA"/>
</dbReference>
<dbReference type="AlphaFoldDB" id="A0A8H5N0Z1"/>
<evidence type="ECO:0000256" key="2">
    <source>
        <dbReference type="SAM" id="MobiDB-lite"/>
    </source>
</evidence>
<proteinExistence type="predicted"/>
<reference evidence="3 4" key="1">
    <citation type="submission" date="2020-05" db="EMBL/GenBank/DDBJ databases">
        <title>Identification and distribution of gene clusters putatively required for synthesis of sphingolipid metabolism inhibitors in phylogenetically diverse species of the filamentous fungus Fusarium.</title>
        <authorList>
            <person name="Kim H.-S."/>
            <person name="Busman M."/>
            <person name="Brown D.W."/>
            <person name="Divon H."/>
            <person name="Uhlig S."/>
            <person name="Proctor R.H."/>
        </authorList>
    </citation>
    <scope>NUCLEOTIDE SEQUENCE [LARGE SCALE GENOMIC DNA]</scope>
    <source>
        <strain evidence="3 4">NRRL 53147</strain>
    </source>
</reference>
<evidence type="ECO:0000256" key="1">
    <source>
        <dbReference type="SAM" id="Coils"/>
    </source>
</evidence>
<comment type="caution">
    <text evidence="3">The sequence shown here is derived from an EMBL/GenBank/DDBJ whole genome shotgun (WGS) entry which is preliminary data.</text>
</comment>
<evidence type="ECO:0000313" key="3">
    <source>
        <dbReference type="EMBL" id="KAF5547883.1"/>
    </source>
</evidence>
<protein>
    <submittedName>
        <fullName evidence="3">Uncharacterized protein</fullName>
    </submittedName>
</protein>
<keyword evidence="1" id="KW-0175">Coiled coil</keyword>
<evidence type="ECO:0000313" key="4">
    <source>
        <dbReference type="Proteomes" id="UP000522262"/>
    </source>
</evidence>